<dbReference type="Gene3D" id="3.30.450.270">
    <property type="match status" value="1"/>
</dbReference>
<sequence length="669" mass="72552">MPPALPDCASEQLHLSGRIQAHGALVAADLQDRRITYASANTPELIGAEVDQLFDSPVTGIFAPGERQRLEEAIEQTGYRPSSPDLYGMRLAAGFDGKVDVILHQVDGQIVIEIERTEGDDQANLVPVLYASQAVAEATTVPEVEAAVASAVRALSGFDRAMVYRFHEDEHGEIVAEDRIPGLVRYLGHHFPESDIPLQARKIYTRKGTRYIPDVDEGDVVVVSSPRMAGTCLDLSRAMLRSVSPFHLEYMRNMKTAASLSFAMADEGRLQRLVSCTSEIPQWLSRSRRRSCELVVLQAKLQLAAAEQIFRLRDAAGRDTIRTRLRAAMKSAPTIAAGLTSASGDLLELCQADGAALCANGQYRSVGAAPSEDAVRSFAGEIRAVGPLGAPWATDRLPQSTADSLGAAGCVFVALVAPDDFVIWFRRDHPQQLRWLGDPHAHSTGLINPRKSFDTWLEQVSGSSTPWTDADLQAAQLLARDIESAQLSRVQAKLAHLGFYDSLTGLPNRRHLSNVMAAMAAAATPADPVAAIFIDLDRFKAVNDEYGHDSGDQVLREVAHRIAEATRTRGDVVMQGDTEHPPPVRLGGDEFLVLLPGVDPQGAELVADRIRQALLEPIAISPDVRLTISAAIGVALAAEPEELQHLLSRADAAMYKDKRRGPRPATEPE</sequence>
<dbReference type="GO" id="GO:0006355">
    <property type="term" value="P:regulation of DNA-templated transcription"/>
    <property type="evidence" value="ECO:0007669"/>
    <property type="project" value="InterPro"/>
</dbReference>
<evidence type="ECO:0000256" key="4">
    <source>
        <dbReference type="ARBA" id="ARBA00023170"/>
    </source>
</evidence>
<dbReference type="PANTHER" id="PTHR46663">
    <property type="entry name" value="DIGUANYLATE CYCLASE DGCT-RELATED"/>
    <property type="match status" value="1"/>
</dbReference>
<dbReference type="GO" id="GO:0009584">
    <property type="term" value="P:detection of visible light"/>
    <property type="evidence" value="ECO:0007669"/>
    <property type="project" value="InterPro"/>
</dbReference>
<keyword evidence="1" id="KW-0600">Photoreceptor protein</keyword>
<dbReference type="Pfam" id="PF00360">
    <property type="entry name" value="PHY"/>
    <property type="match status" value="1"/>
</dbReference>
<feature type="domain" description="GGDEF" evidence="6">
    <location>
        <begin position="527"/>
        <end position="669"/>
    </location>
</feature>
<evidence type="ECO:0000256" key="2">
    <source>
        <dbReference type="ARBA" id="ARBA00022606"/>
    </source>
</evidence>
<dbReference type="InterPro" id="IPR016132">
    <property type="entry name" value="Phyto_chromo_attachment"/>
</dbReference>
<dbReference type="Gene3D" id="3.30.450.40">
    <property type="match status" value="1"/>
</dbReference>
<dbReference type="InterPro" id="IPR013654">
    <property type="entry name" value="PAS_2"/>
</dbReference>
<name>A0A7I7L3Q6_9MYCO</name>
<dbReference type="InterPro" id="IPR029787">
    <property type="entry name" value="Nucleotide_cyclase"/>
</dbReference>
<dbReference type="InterPro" id="IPR001294">
    <property type="entry name" value="Phytochrome"/>
</dbReference>
<evidence type="ECO:0000259" key="6">
    <source>
        <dbReference type="PROSITE" id="PS50887"/>
    </source>
</evidence>
<dbReference type="InterPro" id="IPR035965">
    <property type="entry name" value="PAS-like_dom_sf"/>
</dbReference>
<dbReference type="Gene3D" id="3.30.450.20">
    <property type="entry name" value="PAS domain"/>
    <property type="match status" value="1"/>
</dbReference>
<dbReference type="NCBIfam" id="TIGR00254">
    <property type="entry name" value="GGDEF"/>
    <property type="match status" value="1"/>
</dbReference>
<dbReference type="InterPro" id="IPR043128">
    <property type="entry name" value="Rev_trsase/Diguanyl_cyclase"/>
</dbReference>
<dbReference type="Proteomes" id="UP000465866">
    <property type="component" value="Chromosome"/>
</dbReference>
<reference evidence="7 8" key="1">
    <citation type="journal article" date="2019" name="Emerg. Microbes Infect.">
        <title>Comprehensive subspecies identification of 175 nontuberculous mycobacteria species based on 7547 genomic profiles.</title>
        <authorList>
            <person name="Matsumoto Y."/>
            <person name="Kinjo T."/>
            <person name="Motooka D."/>
            <person name="Nabeya D."/>
            <person name="Jung N."/>
            <person name="Uechi K."/>
            <person name="Horii T."/>
            <person name="Iida T."/>
            <person name="Fujita J."/>
            <person name="Nakamura S."/>
        </authorList>
    </citation>
    <scope>NUCLEOTIDE SEQUENCE [LARGE SCALE GENOMIC DNA]</scope>
    <source>
        <strain evidence="7 8">JCM 12404</strain>
    </source>
</reference>
<dbReference type="CDD" id="cd01949">
    <property type="entry name" value="GGDEF"/>
    <property type="match status" value="1"/>
</dbReference>
<dbReference type="InterPro" id="IPR043150">
    <property type="entry name" value="Phytochrome_PHY_sf"/>
</dbReference>
<evidence type="ECO:0000313" key="8">
    <source>
        <dbReference type="Proteomes" id="UP000465866"/>
    </source>
</evidence>
<dbReference type="AlphaFoldDB" id="A0A7I7L3Q6"/>
<gene>
    <name evidence="7" type="ORF">MCOO_47390</name>
</gene>
<evidence type="ECO:0008006" key="9">
    <source>
        <dbReference type="Google" id="ProtNLM"/>
    </source>
</evidence>
<dbReference type="InterPro" id="IPR029016">
    <property type="entry name" value="GAF-like_dom_sf"/>
</dbReference>
<keyword evidence="8" id="KW-1185">Reference proteome</keyword>
<evidence type="ECO:0000256" key="3">
    <source>
        <dbReference type="ARBA" id="ARBA00022991"/>
    </source>
</evidence>
<dbReference type="RefSeq" id="WP_163780714.1">
    <property type="nucleotide sequence ID" value="NZ_AP022569.1"/>
</dbReference>
<organism evidence="7 8">
    <name type="scientific">Mycobacterium cookii</name>
    <dbReference type="NCBI Taxonomy" id="1775"/>
    <lineage>
        <taxon>Bacteria</taxon>
        <taxon>Bacillati</taxon>
        <taxon>Actinomycetota</taxon>
        <taxon>Actinomycetes</taxon>
        <taxon>Mycobacteriales</taxon>
        <taxon>Mycobacteriaceae</taxon>
        <taxon>Mycobacterium</taxon>
    </lineage>
</organism>
<evidence type="ECO:0000259" key="5">
    <source>
        <dbReference type="PROSITE" id="PS50046"/>
    </source>
</evidence>
<dbReference type="Pfam" id="PF08446">
    <property type="entry name" value="PAS_2"/>
    <property type="match status" value="1"/>
</dbReference>
<dbReference type="EMBL" id="AP022569">
    <property type="protein sequence ID" value="BBX48724.1"/>
    <property type="molecule type" value="Genomic_DNA"/>
</dbReference>
<dbReference type="PROSITE" id="PS50046">
    <property type="entry name" value="PHYTOCHROME_2"/>
    <property type="match status" value="1"/>
</dbReference>
<dbReference type="KEGG" id="mcoo:MCOO_47390"/>
<protein>
    <recommendedName>
        <fullName evidence="9">Diguanylate cyclase</fullName>
    </recommendedName>
</protein>
<dbReference type="SUPFAM" id="SSF55073">
    <property type="entry name" value="Nucleotide cyclase"/>
    <property type="match status" value="1"/>
</dbReference>
<feature type="domain" description="Phytochrome chromophore attachment site" evidence="5">
    <location>
        <begin position="140"/>
        <end position="297"/>
    </location>
</feature>
<dbReference type="Gene3D" id="3.30.70.270">
    <property type="match status" value="1"/>
</dbReference>
<keyword evidence="3" id="KW-0157">Chromophore</keyword>
<keyword evidence="2" id="KW-0716">Sensory transduction</keyword>
<evidence type="ECO:0000313" key="7">
    <source>
        <dbReference type="EMBL" id="BBX48724.1"/>
    </source>
</evidence>
<dbReference type="SUPFAM" id="SSF55781">
    <property type="entry name" value="GAF domain-like"/>
    <property type="match status" value="2"/>
</dbReference>
<dbReference type="PROSITE" id="PS50887">
    <property type="entry name" value="GGDEF"/>
    <property type="match status" value="1"/>
</dbReference>
<proteinExistence type="predicted"/>
<dbReference type="GO" id="GO:0009881">
    <property type="term" value="F:photoreceptor activity"/>
    <property type="evidence" value="ECO:0007669"/>
    <property type="project" value="UniProtKB-KW"/>
</dbReference>
<keyword evidence="4" id="KW-0675">Receptor</keyword>
<dbReference type="PANTHER" id="PTHR46663:SF2">
    <property type="entry name" value="GGDEF DOMAIN-CONTAINING PROTEIN"/>
    <property type="match status" value="1"/>
</dbReference>
<dbReference type="SUPFAM" id="SSF55785">
    <property type="entry name" value="PYP-like sensor domain (PAS domain)"/>
    <property type="match status" value="1"/>
</dbReference>
<dbReference type="InterPro" id="IPR013515">
    <property type="entry name" value="Phytochrome_cen-reg"/>
</dbReference>
<evidence type="ECO:0000256" key="1">
    <source>
        <dbReference type="ARBA" id="ARBA00022543"/>
    </source>
</evidence>
<dbReference type="PRINTS" id="PR01033">
    <property type="entry name" value="PHYTOCHROME"/>
</dbReference>
<dbReference type="SMART" id="SM00267">
    <property type="entry name" value="GGDEF"/>
    <property type="match status" value="1"/>
</dbReference>
<dbReference type="InterPro" id="IPR052163">
    <property type="entry name" value="DGC-Regulatory_Protein"/>
</dbReference>
<accession>A0A7I7L3Q6</accession>
<dbReference type="InterPro" id="IPR000160">
    <property type="entry name" value="GGDEF_dom"/>
</dbReference>
<dbReference type="Pfam" id="PF00990">
    <property type="entry name" value="GGDEF"/>
    <property type="match status" value="1"/>
</dbReference>